<accession>A0A0F9IY02</accession>
<proteinExistence type="predicted"/>
<dbReference type="EMBL" id="LAZR01019609">
    <property type="protein sequence ID" value="KKL91912.1"/>
    <property type="molecule type" value="Genomic_DNA"/>
</dbReference>
<organism evidence="1">
    <name type="scientific">marine sediment metagenome</name>
    <dbReference type="NCBI Taxonomy" id="412755"/>
    <lineage>
        <taxon>unclassified sequences</taxon>
        <taxon>metagenomes</taxon>
        <taxon>ecological metagenomes</taxon>
    </lineage>
</organism>
<comment type="caution">
    <text evidence="1">The sequence shown here is derived from an EMBL/GenBank/DDBJ whole genome shotgun (WGS) entry which is preliminary data.</text>
</comment>
<evidence type="ECO:0000313" key="1">
    <source>
        <dbReference type="EMBL" id="KKL91912.1"/>
    </source>
</evidence>
<name>A0A0F9IY02_9ZZZZ</name>
<reference evidence="1" key="1">
    <citation type="journal article" date="2015" name="Nature">
        <title>Complex archaea that bridge the gap between prokaryotes and eukaryotes.</title>
        <authorList>
            <person name="Spang A."/>
            <person name="Saw J.H."/>
            <person name="Jorgensen S.L."/>
            <person name="Zaremba-Niedzwiedzka K."/>
            <person name="Martijn J."/>
            <person name="Lind A.E."/>
            <person name="van Eijk R."/>
            <person name="Schleper C."/>
            <person name="Guy L."/>
            <person name="Ettema T.J."/>
        </authorList>
    </citation>
    <scope>NUCLEOTIDE SEQUENCE</scope>
</reference>
<dbReference type="AlphaFoldDB" id="A0A0F9IY02"/>
<sequence>MVQETVDRGRREAASLWGLPILGISIATLIASLSRPASAAPGEQPLDGDLRTALAALLLQGEAVKDKLDTVNTNLAAIIEALGGAAPGGNGLPSRIIEPFLKVGQTLNSGERFVVYEKAPAKGSLVWVVIDVTDPNTDITLKFDSLSWTFNINTLRLEGIDQPLFPGVWLSRYDPASSHYAVIFSAGNINGVAFGKLINVLVTYKGAGSATLTEGRGICWLAV</sequence>
<gene>
    <name evidence="1" type="ORF">LCGC14_1889960</name>
</gene>
<protein>
    <submittedName>
        <fullName evidence="1">Uncharacterized protein</fullName>
    </submittedName>
</protein>